<feature type="transmembrane region" description="Helical" evidence="1">
    <location>
        <begin position="225"/>
        <end position="247"/>
    </location>
</feature>
<name>A0A2H1WLU7_SPOFR</name>
<protein>
    <submittedName>
        <fullName evidence="2">SFRICE_030018</fullName>
    </submittedName>
</protein>
<reference evidence="2" key="1">
    <citation type="submission" date="2016-07" db="EMBL/GenBank/DDBJ databases">
        <authorList>
            <person name="Bretaudeau A."/>
        </authorList>
    </citation>
    <scope>NUCLEOTIDE SEQUENCE</scope>
    <source>
        <strain evidence="2">Rice</strain>
        <tissue evidence="2">Whole body</tissue>
    </source>
</reference>
<dbReference type="Gene3D" id="3.40.50.2300">
    <property type="match status" value="2"/>
</dbReference>
<dbReference type="InterPro" id="IPR028082">
    <property type="entry name" value="Peripla_BP_I"/>
</dbReference>
<gene>
    <name evidence="2" type="ORF">SFRICE_030018</name>
</gene>
<keyword evidence="1" id="KW-0472">Membrane</keyword>
<organism evidence="2">
    <name type="scientific">Spodoptera frugiperda</name>
    <name type="common">Fall armyworm</name>
    <dbReference type="NCBI Taxonomy" id="7108"/>
    <lineage>
        <taxon>Eukaryota</taxon>
        <taxon>Metazoa</taxon>
        <taxon>Ecdysozoa</taxon>
        <taxon>Arthropoda</taxon>
        <taxon>Hexapoda</taxon>
        <taxon>Insecta</taxon>
        <taxon>Pterygota</taxon>
        <taxon>Neoptera</taxon>
        <taxon>Endopterygota</taxon>
        <taxon>Lepidoptera</taxon>
        <taxon>Glossata</taxon>
        <taxon>Ditrysia</taxon>
        <taxon>Noctuoidea</taxon>
        <taxon>Noctuidae</taxon>
        <taxon>Amphipyrinae</taxon>
        <taxon>Spodoptera</taxon>
    </lineage>
</organism>
<evidence type="ECO:0000256" key="1">
    <source>
        <dbReference type="SAM" id="Phobius"/>
    </source>
</evidence>
<keyword evidence="1" id="KW-1133">Transmembrane helix</keyword>
<dbReference type="AlphaFoldDB" id="A0A2H1WLU7"/>
<evidence type="ECO:0000313" key="2">
    <source>
        <dbReference type="EMBL" id="SOQ54053.1"/>
    </source>
</evidence>
<keyword evidence="1" id="KW-0812">Transmembrane</keyword>
<proteinExistence type="predicted"/>
<sequence>MVLSYVQWAARAAAAQARILYVCAEDARVVRAALCAGRAAGLAPAAGAVWLLPASLPRRWLRAPAGNCTQQELRDMAEGHLSVAPAWMADWEERGDAPADSEVGAWQRSWRARCSRWQECGRAPAQAALLYDALRMWDAALRRALRAHPAALDNLHHKSIARALIEDQWSNGTRLRLGAWSRAAGYRAGPRAPRWRTPDGRAPDDGAPHCALQALADVLRADCRAAVLALAALALAALLGASAAAACHYKRRAERKEGLIRSCWQAEQRARPGAAEVAAFLADCPRLLAPCLDLPLDALPLDLEPWQTARDRAEARWVSWGAPASAGTDTTYLSADAPPADTDAFLS</sequence>
<dbReference type="SUPFAM" id="SSF53822">
    <property type="entry name" value="Periplasmic binding protein-like I"/>
    <property type="match status" value="1"/>
</dbReference>
<accession>A0A2H1WLU7</accession>
<dbReference type="EMBL" id="ODYU01009549">
    <property type="protein sequence ID" value="SOQ54053.1"/>
    <property type="molecule type" value="Genomic_DNA"/>
</dbReference>